<dbReference type="GO" id="GO:0034220">
    <property type="term" value="P:monoatomic ion transmembrane transport"/>
    <property type="evidence" value="ECO:0007669"/>
    <property type="project" value="UniProtKB-KW"/>
</dbReference>
<dbReference type="Gene3D" id="1.10.287.70">
    <property type="match status" value="1"/>
</dbReference>
<name>A0A1G8ZX81_9BACI</name>
<protein>
    <submittedName>
        <fullName evidence="6">Voltage-gated potassium channel</fullName>
    </submittedName>
</protein>
<keyword evidence="6" id="KW-0813">Transport</keyword>
<proteinExistence type="predicted"/>
<keyword evidence="7" id="KW-1185">Reference proteome</keyword>
<evidence type="ECO:0000313" key="7">
    <source>
        <dbReference type="Proteomes" id="UP000198694"/>
    </source>
</evidence>
<dbReference type="STRING" id="407036.SAMN05216243_2271"/>
<feature type="transmembrane region" description="Helical" evidence="5">
    <location>
        <begin position="104"/>
        <end position="126"/>
    </location>
</feature>
<dbReference type="InterPro" id="IPR027359">
    <property type="entry name" value="Volt_channel_dom_sf"/>
</dbReference>
<evidence type="ECO:0000313" key="6">
    <source>
        <dbReference type="EMBL" id="SDK19567.1"/>
    </source>
</evidence>
<feature type="transmembrane region" description="Helical" evidence="5">
    <location>
        <begin position="158"/>
        <end position="186"/>
    </location>
</feature>
<evidence type="ECO:0000256" key="5">
    <source>
        <dbReference type="SAM" id="Phobius"/>
    </source>
</evidence>
<keyword evidence="3 5" id="KW-1133">Transmembrane helix</keyword>
<comment type="subcellular location">
    <subcellularLocation>
        <location evidence="1">Membrane</location>
        <topology evidence="1">Multi-pass membrane protein</topology>
    </subcellularLocation>
</comment>
<evidence type="ECO:0000256" key="3">
    <source>
        <dbReference type="ARBA" id="ARBA00022989"/>
    </source>
</evidence>
<accession>A0A1G8ZX81</accession>
<organism evidence="6 7">
    <name type="scientific">Sediminibacillus albus</name>
    <dbReference type="NCBI Taxonomy" id="407036"/>
    <lineage>
        <taxon>Bacteria</taxon>
        <taxon>Bacillati</taxon>
        <taxon>Bacillota</taxon>
        <taxon>Bacilli</taxon>
        <taxon>Bacillales</taxon>
        <taxon>Bacillaceae</taxon>
        <taxon>Sediminibacillus</taxon>
    </lineage>
</organism>
<keyword evidence="6" id="KW-0406">Ion transport</keyword>
<dbReference type="OrthoDB" id="9785285at2"/>
<feature type="transmembrane region" description="Helical" evidence="5">
    <location>
        <begin position="56"/>
        <end position="74"/>
    </location>
</feature>
<evidence type="ECO:0000256" key="1">
    <source>
        <dbReference type="ARBA" id="ARBA00004141"/>
    </source>
</evidence>
<keyword evidence="6" id="KW-0407">Ion channel</keyword>
<dbReference type="Proteomes" id="UP000198694">
    <property type="component" value="Unassembled WGS sequence"/>
</dbReference>
<gene>
    <name evidence="6" type="ORF">SAMN05216243_2271</name>
</gene>
<feature type="transmembrane region" description="Helical" evidence="5">
    <location>
        <begin position="24"/>
        <end position="44"/>
    </location>
</feature>
<reference evidence="6 7" key="1">
    <citation type="submission" date="2016-10" db="EMBL/GenBank/DDBJ databases">
        <authorList>
            <person name="de Groot N.N."/>
        </authorList>
    </citation>
    <scope>NUCLEOTIDE SEQUENCE [LARGE SCALE GENOMIC DNA]</scope>
    <source>
        <strain evidence="6 7">CGMCC 1.6502</strain>
    </source>
</reference>
<dbReference type="EMBL" id="FNFL01000003">
    <property type="protein sequence ID" value="SDK19567.1"/>
    <property type="molecule type" value="Genomic_DNA"/>
</dbReference>
<dbReference type="Gene3D" id="1.20.120.350">
    <property type="entry name" value="Voltage-gated potassium channels. Chain C"/>
    <property type="match status" value="1"/>
</dbReference>
<dbReference type="GO" id="GO:0016020">
    <property type="term" value="C:membrane"/>
    <property type="evidence" value="ECO:0007669"/>
    <property type="project" value="UniProtKB-SubCell"/>
</dbReference>
<dbReference type="SUPFAM" id="SSF81324">
    <property type="entry name" value="Voltage-gated potassium channels"/>
    <property type="match status" value="1"/>
</dbReference>
<evidence type="ECO:0000256" key="2">
    <source>
        <dbReference type="ARBA" id="ARBA00022692"/>
    </source>
</evidence>
<keyword evidence="2 5" id="KW-0812">Transmembrane</keyword>
<dbReference type="AlphaFoldDB" id="A0A1G8ZX81"/>
<keyword evidence="4 5" id="KW-0472">Membrane</keyword>
<evidence type="ECO:0000256" key="4">
    <source>
        <dbReference type="ARBA" id="ARBA00023136"/>
    </source>
</evidence>
<sequence length="204" mass="23661">MVYEIFMIMLASFSVATIWKNNDYGGYIVWVTWAIFFADFVYRLKKSENKWKFIKSNPFLVIAVIPLDAIFQFARFARILHLLRLKTITKYYTMPFIKFFKRQHLGVIFTSTFVIVFISIIPIYSFEPEVTSYWEAMIGSLMSLTFFGQGGFDPATPVGHVTVVILTIFGVILHGLVISTAFDYIYHSSLFKRIVKKINRKQAG</sequence>